<evidence type="ECO:0000259" key="6">
    <source>
        <dbReference type="Pfam" id="PF00460"/>
    </source>
</evidence>
<protein>
    <recommendedName>
        <fullName evidence="3 5">Flagellar hook protein FlgE</fullName>
    </recommendedName>
</protein>
<keyword evidence="11" id="KW-1185">Reference proteome</keyword>
<feature type="domain" description="Flagellar basal-body/hook protein C-terminal" evidence="7">
    <location>
        <begin position="389"/>
        <end position="433"/>
    </location>
</feature>
<keyword evidence="10" id="KW-0969">Cilium</keyword>
<dbReference type="InterPro" id="IPR037925">
    <property type="entry name" value="FlgE/F/G-like"/>
</dbReference>
<proteinExistence type="inferred from homology"/>
<gene>
    <name evidence="10" type="ORF">FHS00_001249</name>
</gene>
<feature type="domain" description="Flagellar hook protein FlgE/F/G-like D1" evidence="9">
    <location>
        <begin position="84"/>
        <end position="131"/>
    </location>
</feature>
<evidence type="ECO:0000313" key="11">
    <source>
        <dbReference type="Proteomes" id="UP000576152"/>
    </source>
</evidence>
<comment type="caution">
    <text evidence="10">The sequence shown here is derived from an EMBL/GenBank/DDBJ whole genome shotgun (WGS) entry which is preliminary data.</text>
</comment>
<dbReference type="SUPFAM" id="SSF117143">
    <property type="entry name" value="Flagellar hook protein flgE"/>
    <property type="match status" value="1"/>
</dbReference>
<sequence>MSISYAMQTGVSGLRANSTAVGRISENIANANTDGYRRSFVQMVTTSTLSQNGTVAPSGVRAVQGSEISTEGALRATERATDLAIGGPGFFVVSKQPNETNEANFMLTRAGSFLPDENGNLRNAAGYYLAGFPYDQTANLGNIDRNQFGDLKTVNLGSLSQTGSPTAEMTISGNIPAQQTGLATPGEPFLSSAEYYSPLGAAQRMQFSWQPGAVDNQWTLSFNGADGTQYGSVTVDFHDSGALAGAPRLYSNATSTAAAPANFAFDPATGVATLTIDNGAVPQNVAINIGAPGTYDGMTQFAGDYSPLKISADGAESGVLVRTEIDERGDVYGVFDNGSRKPLYNIPLAEVANPDGLLKADGNAFLLSRSSGKFSLNQAGEGSTGSLTAGALESSNVEVAQELTDLISTQRAYSSNAKIVTTVDEMLDETTRLKR</sequence>
<dbReference type="Pfam" id="PF00460">
    <property type="entry name" value="Flg_bb_rod"/>
    <property type="match status" value="1"/>
</dbReference>
<dbReference type="Pfam" id="PF06429">
    <property type="entry name" value="Flg_bbr_C"/>
    <property type="match status" value="1"/>
</dbReference>
<keyword evidence="4 5" id="KW-0975">Bacterial flagellum</keyword>
<organism evidence="10 11">
    <name type="scientific">Limimaricola variabilis</name>
    <dbReference type="NCBI Taxonomy" id="1492771"/>
    <lineage>
        <taxon>Bacteria</taxon>
        <taxon>Pseudomonadati</taxon>
        <taxon>Pseudomonadota</taxon>
        <taxon>Alphaproteobacteria</taxon>
        <taxon>Rhodobacterales</taxon>
        <taxon>Paracoccaceae</taxon>
        <taxon>Limimaricola</taxon>
    </lineage>
</organism>
<evidence type="ECO:0000259" key="8">
    <source>
        <dbReference type="Pfam" id="PF07559"/>
    </source>
</evidence>
<evidence type="ECO:0000259" key="9">
    <source>
        <dbReference type="Pfam" id="PF22692"/>
    </source>
</evidence>
<comment type="function">
    <text evidence="5">A flexible structure which links the flagellar filament to the drive apparatus in the basal body.</text>
</comment>
<dbReference type="Pfam" id="PF22692">
    <property type="entry name" value="LlgE_F_G_D1"/>
    <property type="match status" value="1"/>
</dbReference>
<evidence type="ECO:0000259" key="7">
    <source>
        <dbReference type="Pfam" id="PF06429"/>
    </source>
</evidence>
<dbReference type="InterPro" id="IPR020013">
    <property type="entry name" value="Flagellar_FlgE/F/G"/>
</dbReference>
<evidence type="ECO:0000256" key="4">
    <source>
        <dbReference type="ARBA" id="ARBA00023143"/>
    </source>
</evidence>
<keyword evidence="10" id="KW-0282">Flagellum</keyword>
<comment type="subcellular location">
    <subcellularLocation>
        <location evidence="1 5">Bacterial flagellum basal body</location>
    </subcellularLocation>
</comment>
<dbReference type="PANTHER" id="PTHR30435:SF1">
    <property type="entry name" value="FLAGELLAR HOOK PROTEIN FLGE"/>
    <property type="match status" value="1"/>
</dbReference>
<dbReference type="InterPro" id="IPR001444">
    <property type="entry name" value="Flag_bb_rod_N"/>
</dbReference>
<feature type="domain" description="Flagellar basal body rod protein N-terminal" evidence="6">
    <location>
        <begin position="7"/>
        <end position="37"/>
    </location>
</feature>
<dbReference type="Pfam" id="PF07559">
    <property type="entry name" value="FlgE_D2"/>
    <property type="match status" value="1"/>
</dbReference>
<keyword evidence="10" id="KW-0966">Cell projection</keyword>
<dbReference type="InterPro" id="IPR010930">
    <property type="entry name" value="Flg_bb/hook_C_dom"/>
</dbReference>
<accession>A0ABR6HMB5</accession>
<dbReference type="InterPro" id="IPR011491">
    <property type="entry name" value="FlgE_D2"/>
</dbReference>
<evidence type="ECO:0000256" key="3">
    <source>
        <dbReference type="ARBA" id="ARBA00019015"/>
    </source>
</evidence>
<dbReference type="RefSeq" id="WP_183470924.1">
    <property type="nucleotide sequence ID" value="NZ_JACIBX010000003.1"/>
</dbReference>
<comment type="similarity">
    <text evidence="2 5">Belongs to the flagella basal body rod proteins family.</text>
</comment>
<dbReference type="PANTHER" id="PTHR30435">
    <property type="entry name" value="FLAGELLAR PROTEIN"/>
    <property type="match status" value="1"/>
</dbReference>
<feature type="domain" description="Flagellar hook protein FlgE D2" evidence="8">
    <location>
        <begin position="194"/>
        <end position="314"/>
    </location>
</feature>
<dbReference type="EMBL" id="JACIBX010000003">
    <property type="protein sequence ID" value="MBB3711678.1"/>
    <property type="molecule type" value="Genomic_DNA"/>
</dbReference>
<evidence type="ECO:0000256" key="1">
    <source>
        <dbReference type="ARBA" id="ARBA00004117"/>
    </source>
</evidence>
<dbReference type="InterPro" id="IPR053967">
    <property type="entry name" value="LlgE_F_G-like_D1"/>
</dbReference>
<evidence type="ECO:0000256" key="5">
    <source>
        <dbReference type="RuleBase" id="RU362116"/>
    </source>
</evidence>
<reference evidence="10 11" key="1">
    <citation type="submission" date="2020-08" db="EMBL/GenBank/DDBJ databases">
        <title>Genomic Encyclopedia of Type Strains, Phase III (KMG-III): the genomes of soil and plant-associated and newly described type strains.</title>
        <authorList>
            <person name="Whitman W."/>
        </authorList>
    </citation>
    <scope>NUCLEOTIDE SEQUENCE [LARGE SCALE GENOMIC DNA]</scope>
    <source>
        <strain evidence="10 11">CECT 8572</strain>
    </source>
</reference>
<evidence type="ECO:0000313" key="10">
    <source>
        <dbReference type="EMBL" id="MBB3711678.1"/>
    </source>
</evidence>
<dbReference type="NCBIfam" id="TIGR03506">
    <property type="entry name" value="FlgEFG_subfam"/>
    <property type="match status" value="1"/>
</dbReference>
<dbReference type="Proteomes" id="UP000576152">
    <property type="component" value="Unassembled WGS sequence"/>
</dbReference>
<name>A0ABR6HMB5_9RHOB</name>
<evidence type="ECO:0000256" key="2">
    <source>
        <dbReference type="ARBA" id="ARBA00009677"/>
    </source>
</evidence>